<evidence type="ECO:0000313" key="3">
    <source>
        <dbReference type="Proteomes" id="UP000626148"/>
    </source>
</evidence>
<comment type="caution">
    <text evidence="2">The sequence shown here is derived from an EMBL/GenBank/DDBJ whole genome shotgun (WGS) entry which is preliminary data.</text>
</comment>
<evidence type="ECO:0000313" key="2">
    <source>
        <dbReference type="EMBL" id="GGX39210.1"/>
    </source>
</evidence>
<sequence>MDTQSVLPLKELTVLQKVTLQRLYKREAEGEQLEPNIQFLLEAYRSEWQFEAQKARRFWPMTLMLGLAVYGCMLFYTFAPEIPFLWQ</sequence>
<dbReference type="Proteomes" id="UP000626148">
    <property type="component" value="Unassembled WGS sequence"/>
</dbReference>
<evidence type="ECO:0000256" key="1">
    <source>
        <dbReference type="SAM" id="Phobius"/>
    </source>
</evidence>
<reference evidence="2" key="2">
    <citation type="submission" date="2020-09" db="EMBL/GenBank/DDBJ databases">
        <authorList>
            <person name="Sun Q."/>
            <person name="Kim S."/>
        </authorList>
    </citation>
    <scope>NUCLEOTIDE SEQUENCE</scope>
    <source>
        <strain evidence="2">KCTC 22169</strain>
    </source>
</reference>
<dbReference type="RefSeq" id="WP_189606623.1">
    <property type="nucleotide sequence ID" value="NZ_BMXR01000001.1"/>
</dbReference>
<organism evidence="2 3">
    <name type="scientific">Saccharospirillum salsuginis</name>
    <dbReference type="NCBI Taxonomy" id="418750"/>
    <lineage>
        <taxon>Bacteria</taxon>
        <taxon>Pseudomonadati</taxon>
        <taxon>Pseudomonadota</taxon>
        <taxon>Gammaproteobacteria</taxon>
        <taxon>Oceanospirillales</taxon>
        <taxon>Saccharospirillaceae</taxon>
        <taxon>Saccharospirillum</taxon>
    </lineage>
</organism>
<name>A0A918N4S3_9GAMM</name>
<accession>A0A918N4S3</accession>
<reference evidence="2" key="1">
    <citation type="journal article" date="2014" name="Int. J. Syst. Evol. Microbiol.">
        <title>Complete genome sequence of Corynebacterium casei LMG S-19264T (=DSM 44701T), isolated from a smear-ripened cheese.</title>
        <authorList>
            <consortium name="US DOE Joint Genome Institute (JGI-PGF)"/>
            <person name="Walter F."/>
            <person name="Albersmeier A."/>
            <person name="Kalinowski J."/>
            <person name="Ruckert C."/>
        </authorList>
    </citation>
    <scope>NUCLEOTIDE SEQUENCE</scope>
    <source>
        <strain evidence="2">KCTC 22169</strain>
    </source>
</reference>
<keyword evidence="1" id="KW-1133">Transmembrane helix</keyword>
<dbReference type="EMBL" id="BMXR01000001">
    <property type="protein sequence ID" value="GGX39210.1"/>
    <property type="molecule type" value="Genomic_DNA"/>
</dbReference>
<keyword evidence="1" id="KW-0472">Membrane</keyword>
<proteinExistence type="predicted"/>
<protein>
    <submittedName>
        <fullName evidence="2">Uncharacterized protein</fullName>
    </submittedName>
</protein>
<feature type="transmembrane region" description="Helical" evidence="1">
    <location>
        <begin position="58"/>
        <end position="79"/>
    </location>
</feature>
<keyword evidence="1" id="KW-0812">Transmembrane</keyword>
<gene>
    <name evidence="2" type="ORF">GCM10007392_01930</name>
</gene>
<dbReference type="AlphaFoldDB" id="A0A918N4S3"/>
<keyword evidence="3" id="KW-1185">Reference proteome</keyword>